<evidence type="ECO:0000256" key="2">
    <source>
        <dbReference type="ARBA" id="ARBA00023239"/>
    </source>
</evidence>
<evidence type="ECO:0000256" key="3">
    <source>
        <dbReference type="SAM" id="Phobius"/>
    </source>
</evidence>
<dbReference type="GO" id="GO:0006171">
    <property type="term" value="P:cAMP biosynthetic process"/>
    <property type="evidence" value="ECO:0007669"/>
    <property type="project" value="TreeGrafter"/>
</dbReference>
<dbReference type="EMBL" id="MUJZ01027445">
    <property type="protein sequence ID" value="OTF78538.1"/>
    <property type="molecule type" value="Genomic_DNA"/>
</dbReference>
<feature type="transmembrane region" description="Helical" evidence="3">
    <location>
        <begin position="40"/>
        <end position="61"/>
    </location>
</feature>
<reference evidence="5 6" key="1">
    <citation type="submission" date="2017-03" db="EMBL/GenBank/DDBJ databases">
        <title>Genome Survey of Euroglyphus maynei.</title>
        <authorList>
            <person name="Arlian L.G."/>
            <person name="Morgan M.S."/>
            <person name="Rider S.D."/>
        </authorList>
    </citation>
    <scope>NUCLEOTIDE SEQUENCE [LARGE SCALE GENOMIC DNA]</scope>
    <source>
        <strain evidence="5">Arlian Lab</strain>
        <tissue evidence="5">Whole body</tissue>
    </source>
</reference>
<feature type="transmembrane region" description="Helical" evidence="3">
    <location>
        <begin position="12"/>
        <end position="34"/>
    </location>
</feature>
<keyword evidence="3" id="KW-0812">Transmembrane</keyword>
<proteinExistence type="predicted"/>
<dbReference type="GO" id="GO:0004016">
    <property type="term" value="F:adenylate cyclase activity"/>
    <property type="evidence" value="ECO:0007669"/>
    <property type="project" value="TreeGrafter"/>
</dbReference>
<comment type="caution">
    <text evidence="5">The sequence shown here is derived from an EMBL/GenBank/DDBJ whole genome shotgun (WGS) entry which is preliminary data.</text>
</comment>
<sequence length="171" mass="19836">MGFDTELSRTSATTTVVYNGAVWHTFLTILIIYAMLPLPLLWSVFCAIITSAIDLTFRIVFLSQHEPNDEKLILANLCLYCCINLISLYTKYLTDCAQRNAFLETRRSIETRYKIERENSKQEKLLLSVLPRFVAMEIITDIANQEDCQTRGSLLPTQFHKIYIHCYKDVR</sequence>
<keyword evidence="6" id="KW-1185">Reference proteome</keyword>
<dbReference type="AlphaFoldDB" id="A0A1Y3BF89"/>
<feature type="domain" description="Adenylate cyclase N-terminal" evidence="4">
    <location>
        <begin position="21"/>
        <end position="147"/>
    </location>
</feature>
<gene>
    <name evidence="5" type="ORF">BLA29_005395</name>
</gene>
<dbReference type="InterPro" id="IPR032628">
    <property type="entry name" value="AC_N"/>
</dbReference>
<feature type="transmembrane region" description="Helical" evidence="3">
    <location>
        <begin position="73"/>
        <end position="90"/>
    </location>
</feature>
<protein>
    <recommendedName>
        <fullName evidence="4">Adenylate cyclase N-terminal domain-containing protein</fullName>
    </recommendedName>
</protein>
<dbReference type="PANTHER" id="PTHR45627">
    <property type="entry name" value="ADENYLATE CYCLASE TYPE 1"/>
    <property type="match status" value="1"/>
</dbReference>
<dbReference type="GO" id="GO:0005886">
    <property type="term" value="C:plasma membrane"/>
    <property type="evidence" value="ECO:0007669"/>
    <property type="project" value="TreeGrafter"/>
</dbReference>
<dbReference type="PANTHER" id="PTHR45627:SF1">
    <property type="entry name" value="ADENYLATE CYCLASE TYPE 8"/>
    <property type="match status" value="1"/>
</dbReference>
<keyword evidence="2" id="KW-0456">Lyase</keyword>
<dbReference type="Pfam" id="PF16214">
    <property type="entry name" value="AC_N"/>
    <property type="match status" value="1"/>
</dbReference>
<keyword evidence="1" id="KW-0547">Nucleotide-binding</keyword>
<evidence type="ECO:0000256" key="1">
    <source>
        <dbReference type="ARBA" id="ARBA00022741"/>
    </source>
</evidence>
<evidence type="ECO:0000313" key="5">
    <source>
        <dbReference type="EMBL" id="OTF78538.1"/>
    </source>
</evidence>
<name>A0A1Y3BF89_EURMA</name>
<dbReference type="Proteomes" id="UP000194236">
    <property type="component" value="Unassembled WGS sequence"/>
</dbReference>
<evidence type="ECO:0000259" key="4">
    <source>
        <dbReference type="Pfam" id="PF16214"/>
    </source>
</evidence>
<dbReference type="GO" id="GO:0007189">
    <property type="term" value="P:adenylate cyclase-activating G protein-coupled receptor signaling pathway"/>
    <property type="evidence" value="ECO:0007669"/>
    <property type="project" value="TreeGrafter"/>
</dbReference>
<evidence type="ECO:0000313" key="6">
    <source>
        <dbReference type="Proteomes" id="UP000194236"/>
    </source>
</evidence>
<keyword evidence="3" id="KW-0472">Membrane</keyword>
<dbReference type="OrthoDB" id="6425946at2759"/>
<organism evidence="5 6">
    <name type="scientific">Euroglyphus maynei</name>
    <name type="common">Mayne's house dust mite</name>
    <dbReference type="NCBI Taxonomy" id="6958"/>
    <lineage>
        <taxon>Eukaryota</taxon>
        <taxon>Metazoa</taxon>
        <taxon>Ecdysozoa</taxon>
        <taxon>Arthropoda</taxon>
        <taxon>Chelicerata</taxon>
        <taxon>Arachnida</taxon>
        <taxon>Acari</taxon>
        <taxon>Acariformes</taxon>
        <taxon>Sarcoptiformes</taxon>
        <taxon>Astigmata</taxon>
        <taxon>Psoroptidia</taxon>
        <taxon>Analgoidea</taxon>
        <taxon>Pyroglyphidae</taxon>
        <taxon>Pyroglyphinae</taxon>
        <taxon>Euroglyphus</taxon>
    </lineage>
</organism>
<dbReference type="GO" id="GO:0000166">
    <property type="term" value="F:nucleotide binding"/>
    <property type="evidence" value="ECO:0007669"/>
    <property type="project" value="UniProtKB-KW"/>
</dbReference>
<keyword evidence="3" id="KW-1133">Transmembrane helix</keyword>
<accession>A0A1Y3BF89</accession>